<protein>
    <submittedName>
        <fullName evidence="4">Hydantoinase/oxoprolinase family protein</fullName>
    </submittedName>
</protein>
<dbReference type="InterPro" id="IPR049517">
    <property type="entry name" value="ACX-like_C"/>
</dbReference>
<feature type="domain" description="Acetophenone carboxylase-like C-terminal" evidence="3">
    <location>
        <begin position="531"/>
        <end position="678"/>
    </location>
</feature>
<feature type="domain" description="Hydantoinase A/oxoprolinase" evidence="1">
    <location>
        <begin position="206"/>
        <end position="497"/>
    </location>
</feature>
<proteinExistence type="predicted"/>
<accession>A0A6G4AEA6</accession>
<dbReference type="AlphaFoldDB" id="A0A6G4AEA6"/>
<gene>
    <name evidence="4" type="ORF">G4H13_10440</name>
</gene>
<keyword evidence="5" id="KW-1185">Reference proteome</keyword>
<feature type="domain" description="Hydantoinase/oxoprolinase N-terminal" evidence="2">
    <location>
        <begin position="6"/>
        <end position="185"/>
    </location>
</feature>
<dbReference type="GO" id="GO:0006749">
    <property type="term" value="P:glutathione metabolic process"/>
    <property type="evidence" value="ECO:0007669"/>
    <property type="project" value="TreeGrafter"/>
</dbReference>
<name>A0A6G4AEA6_9ACTN</name>
<dbReference type="InterPro" id="IPR045079">
    <property type="entry name" value="Oxoprolinase-like"/>
</dbReference>
<dbReference type="InterPro" id="IPR043129">
    <property type="entry name" value="ATPase_NBD"/>
</dbReference>
<dbReference type="Proteomes" id="UP000476310">
    <property type="component" value="Unassembled WGS sequence"/>
</dbReference>
<evidence type="ECO:0000313" key="5">
    <source>
        <dbReference type="Proteomes" id="UP000476310"/>
    </source>
</evidence>
<organism evidence="4 5">
    <name type="scientific">Streptomyces rhizosphaericus</name>
    <dbReference type="NCBI Taxonomy" id="114699"/>
    <lineage>
        <taxon>Bacteria</taxon>
        <taxon>Bacillati</taxon>
        <taxon>Actinomycetota</taxon>
        <taxon>Actinomycetes</taxon>
        <taxon>Kitasatosporales</taxon>
        <taxon>Streptomycetaceae</taxon>
        <taxon>Streptomyces</taxon>
        <taxon>Streptomyces violaceusniger group</taxon>
    </lineage>
</organism>
<sequence length="695" mass="74869">MRFSVSADTGGTFIDVVVRDEDNNHYVGKALTTHQHVFDGMRQALEGIADGLGTTAQALLAHTDLFLYGTTRATNAIVTRRVAKTALLTTEGFPDILVLKEGGKRDVFDYTTEFPDPYIPRRRTFEVPERVSSEARITKPLDEQAVRDILRRLRRENYEAVAVSLLWSVVEPAHELRIGELVEELLPGVPYTLSHRIAPVVREYRRASATAIDASLKPLMQNHFRELESDLRAFGYTGQLLVSSSIGGVMTVEEMIAAPINAAKSGPAMAPVAAVNFSNAEGFGGDTIVCDTGGTTFDVGLSHDSGLVYTRETWLGGEWEGDLLGISSVDIRSIGSGGGSIAWVDDGGLLRVGPQSAGSEPGPACYGRGGTEATLSDAACVLGFFDPDYFLGGRMDLDTAAAREAVARVAERLGRSVEETAWGILTLATDHMVKAVYDMTISQGLDPKESTVVAGGGAAGINIMRIAAELGSSRVILPKTAGALSAAGMHFADIVKEESAPLITRWSAFDADGVNTALTRLRDRLAAFAGRVGLAEGDYVIEYFTEARYEAQVWDIVTPVPVSEFRGGEDIAQLRKAFNDEHERLFAFWDDTADLEFISWKARLTADLRTGHPPVQAVARTNGAPSKKRTCYFGPSGLTDTPVYLPQDLRPGQYVPGPAIIQEPTTTLVVHPGMATEVSGSGNYILHVTTPEGDE</sequence>
<comment type="caution">
    <text evidence="4">The sequence shown here is derived from an EMBL/GenBank/DDBJ whole genome shotgun (WGS) entry which is preliminary data.</text>
</comment>
<dbReference type="EMBL" id="JAAIKT010000009">
    <property type="protein sequence ID" value="NEW70817.1"/>
    <property type="molecule type" value="Genomic_DNA"/>
</dbReference>
<dbReference type="InterPro" id="IPR002821">
    <property type="entry name" value="Hydantoinase_A"/>
</dbReference>
<dbReference type="PANTHER" id="PTHR11365:SF23">
    <property type="entry name" value="HYPOTHETICAL 5-OXOPROLINASE (EUROFUNG)-RELATED"/>
    <property type="match status" value="1"/>
</dbReference>
<reference evidence="4" key="1">
    <citation type="submission" date="2020-02" db="EMBL/GenBank/DDBJ databases">
        <title>A new Streptomyces sp. for controlling soil-borne diseases.</title>
        <authorList>
            <person name="Li X."/>
            <person name="Tian Y."/>
            <person name="Gao K."/>
        </authorList>
    </citation>
    <scope>NUCLEOTIDE SEQUENCE [LARGE SCALE GENOMIC DNA]</scope>
    <source>
        <strain evidence="4">0250</strain>
    </source>
</reference>
<dbReference type="Pfam" id="PF19278">
    <property type="entry name" value="Hydant_A_C"/>
    <property type="match status" value="1"/>
</dbReference>
<evidence type="ECO:0000259" key="3">
    <source>
        <dbReference type="Pfam" id="PF19278"/>
    </source>
</evidence>
<dbReference type="Pfam" id="PF05378">
    <property type="entry name" value="Hydant_A_N"/>
    <property type="match status" value="1"/>
</dbReference>
<dbReference type="SUPFAM" id="SSF53067">
    <property type="entry name" value="Actin-like ATPase domain"/>
    <property type="match status" value="1"/>
</dbReference>
<dbReference type="GO" id="GO:0017168">
    <property type="term" value="F:5-oxoprolinase (ATP-hydrolyzing) activity"/>
    <property type="evidence" value="ECO:0007669"/>
    <property type="project" value="TreeGrafter"/>
</dbReference>
<dbReference type="Pfam" id="PF01968">
    <property type="entry name" value="Hydantoinase_A"/>
    <property type="match status" value="1"/>
</dbReference>
<evidence type="ECO:0000259" key="2">
    <source>
        <dbReference type="Pfam" id="PF05378"/>
    </source>
</evidence>
<dbReference type="RefSeq" id="WP_164426023.1">
    <property type="nucleotide sequence ID" value="NZ_JAAIKT010000009.1"/>
</dbReference>
<evidence type="ECO:0000259" key="1">
    <source>
        <dbReference type="Pfam" id="PF01968"/>
    </source>
</evidence>
<dbReference type="InterPro" id="IPR008040">
    <property type="entry name" value="Hydant_A_N"/>
</dbReference>
<dbReference type="PANTHER" id="PTHR11365">
    <property type="entry name" value="5-OXOPROLINASE RELATED"/>
    <property type="match status" value="1"/>
</dbReference>
<dbReference type="GO" id="GO:0005829">
    <property type="term" value="C:cytosol"/>
    <property type="evidence" value="ECO:0007669"/>
    <property type="project" value="TreeGrafter"/>
</dbReference>
<evidence type="ECO:0000313" key="4">
    <source>
        <dbReference type="EMBL" id="NEW70817.1"/>
    </source>
</evidence>